<keyword evidence="3" id="KW-1185">Reference proteome</keyword>
<gene>
    <name evidence="2" type="ORF">RM529_06020</name>
</gene>
<dbReference type="SMART" id="SM01034">
    <property type="entry name" value="BLUF"/>
    <property type="match status" value="1"/>
</dbReference>
<feature type="domain" description="BLUF" evidence="1">
    <location>
        <begin position="2"/>
        <end position="93"/>
    </location>
</feature>
<dbReference type="Pfam" id="PF04940">
    <property type="entry name" value="BLUF"/>
    <property type="match status" value="1"/>
</dbReference>
<dbReference type="RefSeq" id="WP_311483852.1">
    <property type="nucleotide sequence ID" value="NZ_JAVRHP010000021.1"/>
</dbReference>
<comment type="caution">
    <text evidence="2">The sequence shown here is derived from an EMBL/GenBank/DDBJ whole genome shotgun (WGS) entry which is preliminary data.</text>
</comment>
<reference evidence="2 3" key="1">
    <citation type="submission" date="2023-09" db="EMBL/GenBank/DDBJ databases">
        <authorList>
            <person name="Rey-Velasco X."/>
        </authorList>
    </citation>
    <scope>NUCLEOTIDE SEQUENCE [LARGE SCALE GENOMIC DNA]</scope>
    <source>
        <strain evidence="2 3">F297</strain>
    </source>
</reference>
<dbReference type="Gene3D" id="3.30.70.100">
    <property type="match status" value="1"/>
</dbReference>
<dbReference type="InterPro" id="IPR007024">
    <property type="entry name" value="BLUF_domain"/>
</dbReference>
<proteinExistence type="predicted"/>
<evidence type="ECO:0000313" key="2">
    <source>
        <dbReference type="EMBL" id="MDT0649693.1"/>
    </source>
</evidence>
<sequence length="136" mass="15783">MRYAISYVSTANPALLEYEIHKALDFSKNWNNDNNITGILLYSRGNFFQVLEGDEQLLKSLFSRIKADERHKDVITIFQKSIPIVKFDGYEAEFISLDNRDNFTEMDSYLTQIDNLNPAIQSSVKYILKNFTEGIK</sequence>
<dbReference type="Proteomes" id="UP001248819">
    <property type="component" value="Unassembled WGS sequence"/>
</dbReference>
<protein>
    <submittedName>
        <fullName evidence="2">BLUF domain-containing protein</fullName>
    </submittedName>
</protein>
<evidence type="ECO:0000259" key="1">
    <source>
        <dbReference type="PROSITE" id="PS50925"/>
    </source>
</evidence>
<dbReference type="SUPFAM" id="SSF54975">
    <property type="entry name" value="Acylphosphatase/BLUF domain-like"/>
    <property type="match status" value="1"/>
</dbReference>
<dbReference type="PROSITE" id="PS50925">
    <property type="entry name" value="BLUF"/>
    <property type="match status" value="1"/>
</dbReference>
<dbReference type="InterPro" id="IPR036046">
    <property type="entry name" value="Acylphosphatase-like_dom_sf"/>
</dbReference>
<accession>A0ABU3CTY6</accession>
<name>A0ABU3CTY6_9FLAO</name>
<dbReference type="EMBL" id="JAVRHP010000021">
    <property type="protein sequence ID" value="MDT0649693.1"/>
    <property type="molecule type" value="Genomic_DNA"/>
</dbReference>
<organism evidence="2 3">
    <name type="scientific">Autumnicola edwardsiae</name>
    <dbReference type="NCBI Taxonomy" id="3075594"/>
    <lineage>
        <taxon>Bacteria</taxon>
        <taxon>Pseudomonadati</taxon>
        <taxon>Bacteroidota</taxon>
        <taxon>Flavobacteriia</taxon>
        <taxon>Flavobacteriales</taxon>
        <taxon>Flavobacteriaceae</taxon>
        <taxon>Autumnicola</taxon>
    </lineage>
</organism>
<evidence type="ECO:0000313" key="3">
    <source>
        <dbReference type="Proteomes" id="UP001248819"/>
    </source>
</evidence>